<evidence type="ECO:0000313" key="4">
    <source>
        <dbReference type="Proteomes" id="UP001268683"/>
    </source>
</evidence>
<dbReference type="InterPro" id="IPR036188">
    <property type="entry name" value="FAD/NAD-bd_sf"/>
</dbReference>
<name>A0AA52EG81_9PROT</name>
<dbReference type="PANTHER" id="PTHR43747:SF4">
    <property type="entry name" value="FLAVIN-DEPENDENT TRYPTOPHAN HALOGENASE"/>
    <property type="match status" value="1"/>
</dbReference>
<dbReference type="PANTHER" id="PTHR43747">
    <property type="entry name" value="FAD-BINDING PROTEIN"/>
    <property type="match status" value="1"/>
</dbReference>
<protein>
    <submittedName>
        <fullName evidence="3">Tryptophan 7-halogenase</fullName>
    </submittedName>
</protein>
<dbReference type="Gene3D" id="3.50.50.60">
    <property type="entry name" value="FAD/NAD(P)-binding domain"/>
    <property type="match status" value="1"/>
</dbReference>
<gene>
    <name evidence="3" type="ORF">QGN29_01825</name>
</gene>
<dbReference type="GO" id="GO:0000166">
    <property type="term" value="F:nucleotide binding"/>
    <property type="evidence" value="ECO:0007669"/>
    <property type="project" value="UniProtKB-KW"/>
</dbReference>
<feature type="active site" evidence="1">
    <location>
        <position position="79"/>
    </location>
</feature>
<dbReference type="KEGG" id="tmk:QGN29_01825"/>
<sequence length="497" mass="56003">MKAKPIKKIVVVGGGTSGWMSAAMLAKSFEKTMEIELIESDAISTVGVGEATIPPIRSFNGYLGIDEMDFLKATKGSIKLAIEFQNWGQKGDSYLHGFGYVGRKIGITPFHVYWQKCLKEGKAKDLSSYSFNNIAAQANKFAPVTKIKNTPLDGLSWAFHFDAGLYAKFLRHYSEDKGVVRTEGKIVAVHQDSESGCVTSVELENGTKIEADLFIDCSGFRALLINGALNSGYEDWSKWLPCDRAYAVPCSNDNSPYRPYTQSIAHSAGWQWRIPLQHRTGNGHVYASAFMTDETAAEILMNNLEGEALKDPMQLKFTAGKRSKIWDKNVISIGLASGFIEPLESTSIHLVQMGITNLVMHFPSSQDCSLNARDYNNRMDFEYERIRDFIILHYHVTERDDSEFWNYVRTMDVPHSLQQRIESFKHNGFVYREDNELFTGEGWLQVMVGQGIIPNYHNPIADQVTVEESAEYLQNLNVIMERAAQQLPTHKQFLNSL</sequence>
<feature type="binding site" evidence="2">
    <location>
        <position position="344"/>
    </location>
    <ligand>
        <name>L-tryptophan</name>
        <dbReference type="ChEBI" id="CHEBI:57912"/>
    </ligand>
</feature>
<feature type="binding site" evidence="2">
    <location>
        <position position="348"/>
    </location>
    <ligand>
        <name>FAD</name>
        <dbReference type="ChEBI" id="CHEBI:57692"/>
    </ligand>
</feature>
<dbReference type="EMBL" id="CP123872">
    <property type="protein sequence ID" value="WND03103.1"/>
    <property type="molecule type" value="Genomic_DNA"/>
</dbReference>
<dbReference type="InterPro" id="IPR050816">
    <property type="entry name" value="Flavin-dep_Halogenase_NPB"/>
</dbReference>
<evidence type="ECO:0000313" key="3">
    <source>
        <dbReference type="EMBL" id="WND03103.1"/>
    </source>
</evidence>
<accession>A0AA52EG81</accession>
<evidence type="ECO:0000256" key="1">
    <source>
        <dbReference type="PIRSR" id="PIRSR011396-1"/>
    </source>
</evidence>
<dbReference type="RefSeq" id="WP_310798952.1">
    <property type="nucleotide sequence ID" value="NZ_CP123872.1"/>
</dbReference>
<reference evidence="3" key="1">
    <citation type="submission" date="2023-04" db="EMBL/GenBank/DDBJ databases">
        <title>Complete genome sequence of Temperatibacter marinus.</title>
        <authorList>
            <person name="Rong J.-C."/>
            <person name="Yi M.-L."/>
            <person name="Zhao Q."/>
        </authorList>
    </citation>
    <scope>NUCLEOTIDE SEQUENCE</scope>
    <source>
        <strain evidence="3">NBRC 110045</strain>
    </source>
</reference>
<dbReference type="Pfam" id="PF04820">
    <property type="entry name" value="Trp_halogenase"/>
    <property type="match status" value="1"/>
</dbReference>
<proteinExistence type="predicted"/>
<dbReference type="Proteomes" id="UP001268683">
    <property type="component" value="Chromosome"/>
</dbReference>
<organism evidence="3 4">
    <name type="scientific">Temperatibacter marinus</name>
    <dbReference type="NCBI Taxonomy" id="1456591"/>
    <lineage>
        <taxon>Bacteria</taxon>
        <taxon>Pseudomonadati</taxon>
        <taxon>Pseudomonadota</taxon>
        <taxon>Alphaproteobacteria</taxon>
        <taxon>Kordiimonadales</taxon>
        <taxon>Temperatibacteraceae</taxon>
        <taxon>Temperatibacter</taxon>
    </lineage>
</organism>
<evidence type="ECO:0000256" key="2">
    <source>
        <dbReference type="PIRSR" id="PIRSR011396-2"/>
    </source>
</evidence>
<keyword evidence="2" id="KW-0274">FAD</keyword>
<keyword evidence="4" id="KW-1185">Reference proteome</keyword>
<keyword evidence="2" id="KW-0285">Flavoprotein</keyword>
<dbReference type="PIRSF" id="PIRSF011396">
    <property type="entry name" value="Trp_halogenase"/>
    <property type="match status" value="1"/>
</dbReference>
<dbReference type="InterPro" id="IPR006905">
    <property type="entry name" value="Flavin_halogenase"/>
</dbReference>
<dbReference type="InterPro" id="IPR033856">
    <property type="entry name" value="Trp_halogen"/>
</dbReference>
<feature type="binding site" evidence="2">
    <location>
        <position position="335"/>
    </location>
    <ligand>
        <name>FAD</name>
        <dbReference type="ChEBI" id="CHEBI:57692"/>
    </ligand>
</feature>
<dbReference type="AlphaFoldDB" id="A0AA52EG81"/>
<feature type="binding site" evidence="2">
    <location>
        <position position="79"/>
    </location>
    <ligand>
        <name>7-chloro-L-tryptophan</name>
        <dbReference type="ChEBI" id="CHEBI:58713"/>
    </ligand>
</feature>
<dbReference type="SUPFAM" id="SSF51905">
    <property type="entry name" value="FAD/NAD(P)-binding domain"/>
    <property type="match status" value="1"/>
</dbReference>
<dbReference type="GO" id="GO:0004497">
    <property type="term" value="F:monooxygenase activity"/>
    <property type="evidence" value="ECO:0007669"/>
    <property type="project" value="InterPro"/>
</dbReference>
<keyword evidence="2" id="KW-0547">Nucleotide-binding</keyword>